<evidence type="ECO:0000313" key="3">
    <source>
        <dbReference type="Proteomes" id="UP000554482"/>
    </source>
</evidence>
<name>A0A7J6WHN3_THATH</name>
<gene>
    <name evidence="2" type="ORF">FRX31_013467</name>
</gene>
<keyword evidence="3" id="KW-1185">Reference proteome</keyword>
<evidence type="ECO:0000256" key="1">
    <source>
        <dbReference type="SAM" id="MobiDB-lite"/>
    </source>
</evidence>
<dbReference type="AlphaFoldDB" id="A0A7J6WHN3"/>
<evidence type="ECO:0000313" key="2">
    <source>
        <dbReference type="EMBL" id="KAF5196946.1"/>
    </source>
</evidence>
<accession>A0A7J6WHN3</accession>
<proteinExistence type="predicted"/>
<protein>
    <submittedName>
        <fullName evidence="2">Uncharacterized protein</fullName>
    </submittedName>
</protein>
<feature type="compositionally biased region" description="Basic and acidic residues" evidence="1">
    <location>
        <begin position="1"/>
        <end position="13"/>
    </location>
</feature>
<dbReference type="Proteomes" id="UP000554482">
    <property type="component" value="Unassembled WGS sequence"/>
</dbReference>
<comment type="caution">
    <text evidence="2">The sequence shown here is derived from an EMBL/GenBank/DDBJ whole genome shotgun (WGS) entry which is preliminary data.</text>
</comment>
<feature type="region of interest" description="Disordered" evidence="1">
    <location>
        <begin position="1"/>
        <end position="100"/>
    </location>
</feature>
<sequence length="100" mass="10763">MKLDAIEQAKSDTLEGATIENKEASWETDEELGREPTMAESNMGKGVDKHRTDSPKIVAANGKEKQAGLNTKIPGIGSSKPTGSMMSAKQGHLNHPNKFK</sequence>
<dbReference type="EMBL" id="JABWDY010015309">
    <property type="protein sequence ID" value="KAF5196946.1"/>
    <property type="molecule type" value="Genomic_DNA"/>
</dbReference>
<reference evidence="2 3" key="1">
    <citation type="submission" date="2020-06" db="EMBL/GenBank/DDBJ databases">
        <title>Transcriptomic and genomic resources for Thalictrum thalictroides and T. hernandezii: Facilitating candidate gene discovery in an emerging model plant lineage.</title>
        <authorList>
            <person name="Arias T."/>
            <person name="Riano-Pachon D.M."/>
            <person name="Di Stilio V.S."/>
        </authorList>
    </citation>
    <scope>NUCLEOTIDE SEQUENCE [LARGE SCALE GENOMIC DNA]</scope>
    <source>
        <strain evidence="3">cv. WT478/WT964</strain>
        <tissue evidence="2">Leaves</tissue>
    </source>
</reference>
<organism evidence="2 3">
    <name type="scientific">Thalictrum thalictroides</name>
    <name type="common">Rue-anemone</name>
    <name type="synonym">Anemone thalictroides</name>
    <dbReference type="NCBI Taxonomy" id="46969"/>
    <lineage>
        <taxon>Eukaryota</taxon>
        <taxon>Viridiplantae</taxon>
        <taxon>Streptophyta</taxon>
        <taxon>Embryophyta</taxon>
        <taxon>Tracheophyta</taxon>
        <taxon>Spermatophyta</taxon>
        <taxon>Magnoliopsida</taxon>
        <taxon>Ranunculales</taxon>
        <taxon>Ranunculaceae</taxon>
        <taxon>Thalictroideae</taxon>
        <taxon>Thalictrum</taxon>
    </lineage>
</organism>